<dbReference type="InterPro" id="IPR011990">
    <property type="entry name" value="TPR-like_helical_dom_sf"/>
</dbReference>
<dbReference type="Gene3D" id="1.25.40.10">
    <property type="entry name" value="Tetratricopeptide repeat domain"/>
    <property type="match status" value="2"/>
</dbReference>
<dbReference type="AlphaFoldDB" id="A0AB39TVK6"/>
<accession>A0AB39TVK6</accession>
<sequence>MNQHEGTDLEGQLTRARMEVELCVERLRLDGDVPRATRLRHQLELAEALDRLSELLSGPANLPARLDELEAVLAERVALGRLVVVDEDCRPWLAQALVEQARCLGVRGRRAEAVAPAREGVALFRALAAEEPDEYRRLLAAALENLANQLSPHATRAEAVETVREALELRRVEARVRPGPVSGNGLASALADLGILLGESGAFAGAVDVLREAVARYKALDAARQADGEAYWAALSVFAQALRQTGAGEGPEARECRALMATVHRRLAVESPAGLAAVNALLGSRGFTMDETGFHGRSAPPEDASPAPWDRIEELARRAREQSTRGDLAGALATRREAVTYCRGLRQDDPRAVLGLAATLHDLGLLLGTVGRPAEAVAPLTEAIGLHRRLLRSFPAPIRPLLAGSLDALGSRLASCGRHRDAFAATAEAVQLMRLAVDAPADAPRPGSLSGLHGGTDPAAQPRELARMLNNLSIRCADLERHEDARTASRESVARYRGAPPPVDELAGLAHALGNLALREARLEHTAPVPALVDEVLALLDGPLRTAPRAQLAGLADSLHWLAWYLKTRGHRRHGRAAARAAAALRRR</sequence>
<proteinExistence type="predicted"/>
<dbReference type="SUPFAM" id="SSF48452">
    <property type="entry name" value="TPR-like"/>
    <property type="match status" value="2"/>
</dbReference>
<organism evidence="1">
    <name type="scientific">Streptomyces sp. Y1</name>
    <dbReference type="NCBI Taxonomy" id="3238634"/>
    <lineage>
        <taxon>Bacteria</taxon>
        <taxon>Bacillati</taxon>
        <taxon>Actinomycetota</taxon>
        <taxon>Actinomycetes</taxon>
        <taxon>Kitasatosporales</taxon>
        <taxon>Streptomycetaceae</taxon>
        <taxon>Streptomyces</taxon>
    </lineage>
</organism>
<dbReference type="EMBL" id="CP163445">
    <property type="protein sequence ID" value="XDQ83134.1"/>
    <property type="molecule type" value="Genomic_DNA"/>
</dbReference>
<evidence type="ECO:0000313" key="1">
    <source>
        <dbReference type="EMBL" id="XDQ83134.1"/>
    </source>
</evidence>
<protein>
    <submittedName>
        <fullName evidence="1">Tetratricopeptide repeat protein</fullName>
    </submittedName>
</protein>
<gene>
    <name evidence="1" type="ORF">AB2U05_33815</name>
</gene>
<dbReference type="Pfam" id="PF13374">
    <property type="entry name" value="TPR_10"/>
    <property type="match status" value="2"/>
</dbReference>
<name>A0AB39TVK6_9ACTN</name>
<reference evidence="1" key="1">
    <citation type="submission" date="2024-07" db="EMBL/GenBank/DDBJ databases">
        <authorList>
            <person name="Yu S.T."/>
        </authorList>
    </citation>
    <scope>NUCLEOTIDE SEQUENCE</scope>
    <source>
        <strain evidence="1">Y1</strain>
    </source>
</reference>
<dbReference type="RefSeq" id="WP_369185316.1">
    <property type="nucleotide sequence ID" value="NZ_CP163445.1"/>
</dbReference>